<keyword evidence="4" id="KW-1185">Reference proteome</keyword>
<evidence type="ECO:0000313" key="4">
    <source>
        <dbReference type="Proteomes" id="UP001300763"/>
    </source>
</evidence>
<feature type="compositionally biased region" description="Polar residues" evidence="1">
    <location>
        <begin position="1252"/>
        <end position="1268"/>
    </location>
</feature>
<dbReference type="SUPFAM" id="SSF52540">
    <property type="entry name" value="P-loop containing nucleoside triphosphate hydrolases"/>
    <property type="match status" value="2"/>
</dbReference>
<dbReference type="Gene3D" id="3.40.50.300">
    <property type="entry name" value="P-loop containing nucleotide triphosphate hydrolases"/>
    <property type="match status" value="1"/>
</dbReference>
<feature type="region of interest" description="Disordered" evidence="1">
    <location>
        <begin position="1088"/>
        <end position="1336"/>
    </location>
</feature>
<dbReference type="Pfam" id="PF13604">
    <property type="entry name" value="AAA_30"/>
    <property type="match status" value="1"/>
</dbReference>
<proteinExistence type="predicted"/>
<feature type="compositionally biased region" description="Low complexity" evidence="1">
    <location>
        <begin position="1223"/>
        <end position="1247"/>
    </location>
</feature>
<dbReference type="NCBIfam" id="NF041492">
    <property type="entry name" value="MobF"/>
    <property type="match status" value="1"/>
</dbReference>
<feature type="compositionally biased region" description="Low complexity" evidence="1">
    <location>
        <begin position="1311"/>
        <end position="1336"/>
    </location>
</feature>
<gene>
    <name evidence="3" type="primary">mobF</name>
    <name evidence="3" type="ORF">PGB27_12355</name>
</gene>
<dbReference type="InterPro" id="IPR027417">
    <property type="entry name" value="P-loop_NTPase"/>
</dbReference>
<evidence type="ECO:0000313" key="3">
    <source>
        <dbReference type="EMBL" id="MDD7966132.1"/>
    </source>
</evidence>
<accession>A0ABT5STG4</accession>
<dbReference type="Proteomes" id="UP001300763">
    <property type="component" value="Unassembled WGS sequence"/>
</dbReference>
<feature type="compositionally biased region" description="Low complexity" evidence="1">
    <location>
        <begin position="1130"/>
        <end position="1139"/>
    </location>
</feature>
<feature type="compositionally biased region" description="Low complexity" evidence="1">
    <location>
        <begin position="1164"/>
        <end position="1184"/>
    </location>
</feature>
<name>A0ABT5STG4_9PSEU</name>
<dbReference type="RefSeq" id="WP_274200666.1">
    <property type="nucleotide sequence ID" value="NZ_JAQZAO010000005.1"/>
</dbReference>
<reference evidence="3 4" key="1">
    <citation type="submission" date="2023-02" db="EMBL/GenBank/DDBJ databases">
        <title>Genome sequencing required for Actinomycetospora new species description.</title>
        <authorList>
            <person name="Saimee Y."/>
            <person name="Duangmal K."/>
        </authorList>
    </citation>
    <scope>NUCLEOTIDE SEQUENCE [LARGE SCALE GENOMIC DNA]</scope>
    <source>
        <strain evidence="3 4">DW7H6</strain>
    </source>
</reference>
<comment type="caution">
    <text evidence="3">The sequence shown here is derived from an EMBL/GenBank/DDBJ whole genome shotgun (WGS) entry which is preliminary data.</text>
</comment>
<organism evidence="3 4">
    <name type="scientific">Actinomycetospora lemnae</name>
    <dbReference type="NCBI Taxonomy" id="3019891"/>
    <lineage>
        <taxon>Bacteria</taxon>
        <taxon>Bacillati</taxon>
        <taxon>Actinomycetota</taxon>
        <taxon>Actinomycetes</taxon>
        <taxon>Pseudonocardiales</taxon>
        <taxon>Pseudonocardiaceae</taxon>
        <taxon>Actinomycetospora</taxon>
    </lineage>
</organism>
<dbReference type="Pfam" id="PF08751">
    <property type="entry name" value="TrwC"/>
    <property type="match status" value="1"/>
</dbReference>
<evidence type="ECO:0000259" key="2">
    <source>
        <dbReference type="Pfam" id="PF08751"/>
    </source>
</evidence>
<sequence>MLSVATGYNPDYLLREVATGRENYYTGAVAEGEPPGRWWGAGAETLGLRGEVDAQDMSAIYSRFLDPRAEGFRDPARWDELGEDATLGHAGRAYKSAEQLYAEALEREPGASAERRDELRVEASKAVRQNVAFLDLTFSVQKSVTLLHTAFEAEEVKARNAGLEQEAAEWGRLRETVEDAIWRGNDAALSYLQEHAGYARVGHHGGAAGRWVDAQNWVVASFFQHDSRDHDPQLHIHNATLNRQHADDDGQWRTLDSRAIHRLKPAAAAIGERTTDEALIHELGVAMAMRPDGMAREATAVDPGSRDMFSSRAHKISGRAAELIEQLEASQGREATGLERDRIKRQATMATRAAKSHGGETREQFLARVDDELRAEVTGGLAGIAHAARAQHEQDRAEPDRFTATEVIEAALEAVQAKKTSFTHADVVREINALLPDHLGTPDGTDVAVLLRGLADRAIALVEQVEQVDTAAPGEGLEPEMLRRRDGSSVYMAPGGRSYVTREHLRSENRLRAATAARDGVRLTPSEADRFVEHLRGEGIELGVDQAAAVTGVLTSGARLETLIGPAGTGKSFVVGSLARAWSDPALRHPEEPERRVFGLATAQLAADVLTEEGLTTANTARWLATQRRLDSARATHRPALDTDEPWRLRRGDLLVVDESSMADTAALAAVHAYADEAGAKLLLVGDPRQLGAVGAGGAMDLVARSGARYDLADARRFTHEWERDASLRLRAGDPEVIKDYHRHGRLLDAGTLAEAEASAARAWLADTLAGHRSLLVVDTNDAAARVSSSIRDELVRLGRVDEHGLPLRDGTTAGVGDVVQGRRLAWELAGYEGNLRGPINREHYRVTGVRDDGALAVKVVATDEPFHAGAESEGGAGEAEGERLVLPPEYVADHLTLSYAGTVHAAEGATVWSAHPVVTPRTDLNALYVGLSRGREANTAHVATLTGPEDAAHGSETDVVHRDPRAVFATILDTREATDEAHRSATTAQEDAAARAASVQTAGERFAAVAHDAATERTARWLDALVTHDVLDPGDRQRIAAEDGTAGLTRLLRQAEIAGHDPAEVLRGAVADRPLDGARRVSDVIQGRIRAEHTSNPPATPGPTGCRATSTPPPTATSQRSPRPPTPAPASSVSGSPRSPRPGPPALSVRSPTTTRPATLGWSALAPSRPTASSAATRSTMTARRGRKHATIPVTGGLRAPPRCSAPPRHVGTSRPTPPTAPRTAPRDCPTTSATSSSAHPPVTASGSGHGSANRSGARPTSRTSSPAPAKPKYATGRPPSCGAPRPTPCPTTRSGTASPARPTTPPRWPRAWAATERRSNSSPRPTRTGTPPLP</sequence>
<dbReference type="EMBL" id="JAQZAO010000005">
    <property type="protein sequence ID" value="MDD7966132.1"/>
    <property type="molecule type" value="Genomic_DNA"/>
</dbReference>
<evidence type="ECO:0000256" key="1">
    <source>
        <dbReference type="SAM" id="MobiDB-lite"/>
    </source>
</evidence>
<feature type="domain" description="TrwC relaxase" evidence="2">
    <location>
        <begin position="11"/>
        <end position="368"/>
    </location>
</feature>
<dbReference type="SUPFAM" id="SSF55464">
    <property type="entry name" value="Origin of replication-binding domain, RBD-like"/>
    <property type="match status" value="1"/>
</dbReference>
<protein>
    <submittedName>
        <fullName evidence="3">MobF family relaxase</fullName>
    </submittedName>
</protein>
<dbReference type="InterPro" id="IPR014862">
    <property type="entry name" value="TrwC"/>
</dbReference>